<name>A0A4R2PAF5_9BACL</name>
<dbReference type="GO" id="GO:0048472">
    <property type="term" value="F:threonine-phosphate decarboxylase activity"/>
    <property type="evidence" value="ECO:0007669"/>
    <property type="project" value="UniProtKB-EC"/>
</dbReference>
<dbReference type="InterPro" id="IPR015424">
    <property type="entry name" value="PyrdxlP-dep_Trfase"/>
</dbReference>
<dbReference type="PANTHER" id="PTHR42885">
    <property type="entry name" value="HISTIDINOL-PHOSPHATE AMINOTRANSFERASE-RELATED"/>
    <property type="match status" value="1"/>
</dbReference>
<dbReference type="Gene3D" id="3.40.640.10">
    <property type="entry name" value="Type I PLP-dependent aspartate aminotransferase-like (Major domain)"/>
    <property type="match status" value="1"/>
</dbReference>
<accession>A0A4R2PAF5</accession>
<keyword evidence="12" id="KW-1185">Reference proteome</keyword>
<evidence type="ECO:0000256" key="6">
    <source>
        <dbReference type="ARBA" id="ARBA00022898"/>
    </source>
</evidence>
<evidence type="ECO:0000313" key="11">
    <source>
        <dbReference type="EMBL" id="TCP31254.1"/>
    </source>
</evidence>
<evidence type="ECO:0000256" key="9">
    <source>
        <dbReference type="ARBA" id="ARBA00048531"/>
    </source>
</evidence>
<comment type="pathway">
    <text evidence="3">Cofactor biosynthesis; adenosylcobalamin biosynthesis.</text>
</comment>
<organism evidence="11 12">
    <name type="scientific">Scopulibacillus darangshiensis</name>
    <dbReference type="NCBI Taxonomy" id="442528"/>
    <lineage>
        <taxon>Bacteria</taxon>
        <taxon>Bacillati</taxon>
        <taxon>Bacillota</taxon>
        <taxon>Bacilli</taxon>
        <taxon>Bacillales</taxon>
        <taxon>Sporolactobacillaceae</taxon>
        <taxon>Scopulibacillus</taxon>
    </lineage>
</organism>
<dbReference type="InterPro" id="IPR004838">
    <property type="entry name" value="NHTrfase_class1_PyrdxlP-BS"/>
</dbReference>
<protein>
    <recommendedName>
        <fullName evidence="4">threonine-phosphate decarboxylase</fullName>
        <ecNumber evidence="4">4.1.1.81</ecNumber>
    </recommendedName>
    <alternativeName>
        <fullName evidence="8">L-threonine-O-3-phosphate decarboxylase</fullName>
    </alternativeName>
</protein>
<dbReference type="GO" id="GO:0030170">
    <property type="term" value="F:pyridoxal phosphate binding"/>
    <property type="evidence" value="ECO:0007669"/>
    <property type="project" value="InterPro"/>
</dbReference>
<evidence type="ECO:0000256" key="1">
    <source>
        <dbReference type="ARBA" id="ARBA00001933"/>
    </source>
</evidence>
<dbReference type="AlphaFoldDB" id="A0A4R2PAF5"/>
<dbReference type="InterPro" id="IPR015421">
    <property type="entry name" value="PyrdxlP-dep_Trfase_major"/>
</dbReference>
<dbReference type="EMBL" id="SLXK01000003">
    <property type="protein sequence ID" value="TCP31254.1"/>
    <property type="molecule type" value="Genomic_DNA"/>
</dbReference>
<keyword evidence="5" id="KW-0169">Cobalamin biosynthesis</keyword>
<evidence type="ECO:0000256" key="7">
    <source>
        <dbReference type="ARBA" id="ARBA00023239"/>
    </source>
</evidence>
<dbReference type="InterPro" id="IPR005860">
    <property type="entry name" value="CobD"/>
</dbReference>
<dbReference type="SUPFAM" id="SSF53383">
    <property type="entry name" value="PLP-dependent transferases"/>
    <property type="match status" value="1"/>
</dbReference>
<dbReference type="PANTHER" id="PTHR42885:SF1">
    <property type="entry name" value="THREONINE-PHOSPHATE DECARBOXYLASE"/>
    <property type="match status" value="1"/>
</dbReference>
<evidence type="ECO:0000259" key="10">
    <source>
        <dbReference type="Pfam" id="PF00155"/>
    </source>
</evidence>
<evidence type="ECO:0000256" key="3">
    <source>
        <dbReference type="ARBA" id="ARBA00004953"/>
    </source>
</evidence>
<dbReference type="Gene3D" id="3.90.1150.10">
    <property type="entry name" value="Aspartate Aminotransferase, domain 1"/>
    <property type="match status" value="1"/>
</dbReference>
<evidence type="ECO:0000256" key="8">
    <source>
        <dbReference type="ARBA" id="ARBA00029996"/>
    </source>
</evidence>
<evidence type="ECO:0000256" key="5">
    <source>
        <dbReference type="ARBA" id="ARBA00022573"/>
    </source>
</evidence>
<dbReference type="RefSeq" id="WP_132743842.1">
    <property type="nucleotide sequence ID" value="NZ_SLXK01000003.1"/>
</dbReference>
<dbReference type="CDD" id="cd00609">
    <property type="entry name" value="AAT_like"/>
    <property type="match status" value="1"/>
</dbReference>
<dbReference type="InterPro" id="IPR004839">
    <property type="entry name" value="Aminotransferase_I/II_large"/>
</dbReference>
<proteinExistence type="predicted"/>
<dbReference type="GO" id="GO:0009236">
    <property type="term" value="P:cobalamin biosynthetic process"/>
    <property type="evidence" value="ECO:0007669"/>
    <property type="project" value="UniProtKB-UniPathway"/>
</dbReference>
<comment type="catalytic activity">
    <reaction evidence="9">
        <text>O-phospho-L-threonine + H(+) = (R)-1-aminopropan-2-yl phosphate + CO2</text>
        <dbReference type="Rhea" id="RHEA:11492"/>
        <dbReference type="ChEBI" id="CHEBI:15378"/>
        <dbReference type="ChEBI" id="CHEBI:16526"/>
        <dbReference type="ChEBI" id="CHEBI:58563"/>
        <dbReference type="ChEBI" id="CHEBI:58675"/>
        <dbReference type="EC" id="4.1.1.81"/>
    </reaction>
</comment>
<evidence type="ECO:0000256" key="2">
    <source>
        <dbReference type="ARBA" id="ARBA00003444"/>
    </source>
</evidence>
<dbReference type="PROSITE" id="PS00105">
    <property type="entry name" value="AA_TRANSFER_CLASS_1"/>
    <property type="match status" value="1"/>
</dbReference>
<dbReference type="Proteomes" id="UP000295416">
    <property type="component" value="Unassembled WGS sequence"/>
</dbReference>
<dbReference type="UniPathway" id="UPA00148"/>
<comment type="function">
    <text evidence="2">Decarboxylates L-threonine-O-3-phosphate to yield (R)-1-amino-2-propanol O-2-phosphate, the precursor for the linkage between the nucleotide loop and the corrin ring in cobalamin.</text>
</comment>
<gene>
    <name evidence="11" type="ORF">EV207_103138</name>
</gene>
<comment type="caution">
    <text evidence="11">The sequence shown here is derived from an EMBL/GenBank/DDBJ whole genome shotgun (WGS) entry which is preliminary data.</text>
</comment>
<sequence length="365" mass="41652">MKLPAHGANPTHLLEALGLEQTNHALDFSVNINPLGPPAILKTVWHELYQHISGYPDPNARELRDLISQETGLKSTQILAGNGAAELIQLLARFLTGSEVLVVDPTFSEYASSCKSLHCRIESFALSEKERWQLRADLILPHLQGKRALFLCHPNNPTGAIYSYSEILKLIQGAQKAGVMVIIDEAFYDFCENDITVAPLVKLYKNLIVLRSLTKMYAIAGIRLGYLLADEQVINKLKACQPQWSVNALAQSIGKMCIQDQEHRKTTVDYIAQERDRVTTRLRELDYVISDSSVNYFLFRDRKKQRLDHLIVYLIKNGVIPRHTANFITLDNQYLRFSIKMKEENDQLLAILEKWRYDSFVDKRV</sequence>
<feature type="domain" description="Aminotransferase class I/classII large" evidence="10">
    <location>
        <begin position="26"/>
        <end position="347"/>
    </location>
</feature>
<dbReference type="InterPro" id="IPR015422">
    <property type="entry name" value="PyrdxlP-dep_Trfase_small"/>
</dbReference>
<dbReference type="EC" id="4.1.1.81" evidence="4"/>
<dbReference type="Pfam" id="PF00155">
    <property type="entry name" value="Aminotran_1_2"/>
    <property type="match status" value="1"/>
</dbReference>
<dbReference type="NCBIfam" id="TIGR01140">
    <property type="entry name" value="L_thr_O3P_dcar"/>
    <property type="match status" value="1"/>
</dbReference>
<dbReference type="OrthoDB" id="9813612at2"/>
<keyword evidence="6" id="KW-0663">Pyridoxal phosphate</keyword>
<evidence type="ECO:0000313" key="12">
    <source>
        <dbReference type="Proteomes" id="UP000295416"/>
    </source>
</evidence>
<keyword evidence="7" id="KW-0456">Lyase</keyword>
<comment type="cofactor">
    <cofactor evidence="1">
        <name>pyridoxal 5'-phosphate</name>
        <dbReference type="ChEBI" id="CHEBI:597326"/>
    </cofactor>
</comment>
<evidence type="ECO:0000256" key="4">
    <source>
        <dbReference type="ARBA" id="ARBA00012285"/>
    </source>
</evidence>
<reference evidence="11 12" key="1">
    <citation type="submission" date="2019-03" db="EMBL/GenBank/DDBJ databases">
        <title>Genomic Encyclopedia of Type Strains, Phase IV (KMG-IV): sequencing the most valuable type-strain genomes for metagenomic binning, comparative biology and taxonomic classification.</title>
        <authorList>
            <person name="Goeker M."/>
        </authorList>
    </citation>
    <scope>NUCLEOTIDE SEQUENCE [LARGE SCALE GENOMIC DNA]</scope>
    <source>
        <strain evidence="11 12">DSM 19377</strain>
    </source>
</reference>